<gene>
    <name evidence="2" type="primary">LOC106756366</name>
</gene>
<dbReference type="RefSeq" id="XP_014494250.1">
    <property type="nucleotide sequence ID" value="XM_014638764.2"/>
</dbReference>
<sequence>MYEVEGKIAEQPNSNAPPTGKWTTGLYDCFDDKGNCCFTWCCPRFAFGRNAEIIDQGRTSATCARLIFCGLGCFGLGCLYSYKFRNKLRSLYNLPEEPCSDCCVHYCCLLCAICQEHRELKNRGLDPSIGWKENEERMMRKANMEAPRVASAMTR</sequence>
<dbReference type="NCBIfam" id="TIGR01571">
    <property type="entry name" value="A_thal_Cys_rich"/>
    <property type="match status" value="1"/>
</dbReference>
<reference evidence="2" key="2">
    <citation type="submission" date="2025-08" db="UniProtKB">
        <authorList>
            <consortium name="RefSeq"/>
        </authorList>
    </citation>
    <scope>IDENTIFICATION</scope>
    <source>
        <tissue evidence="2">Leaf</tissue>
    </source>
</reference>
<keyword evidence="1" id="KW-1185">Reference proteome</keyword>
<dbReference type="Pfam" id="PF04749">
    <property type="entry name" value="PLAC8"/>
    <property type="match status" value="1"/>
</dbReference>
<evidence type="ECO:0000313" key="1">
    <source>
        <dbReference type="Proteomes" id="UP000087766"/>
    </source>
</evidence>
<evidence type="ECO:0000313" key="2">
    <source>
        <dbReference type="RefSeq" id="XP_014494250.1"/>
    </source>
</evidence>
<dbReference type="OrthoDB" id="1045822at2759"/>
<reference evidence="1" key="1">
    <citation type="journal article" date="2014" name="Nat. Commun.">
        <title>Genome sequence of mungbean and insights into evolution within Vigna species.</title>
        <authorList>
            <person name="Kang Y.J."/>
            <person name="Kim S.K."/>
            <person name="Kim M.Y."/>
            <person name="Lestari P."/>
            <person name="Kim K.H."/>
            <person name="Ha B.K."/>
            <person name="Jun T.H."/>
            <person name="Hwang W.J."/>
            <person name="Lee T."/>
            <person name="Lee J."/>
            <person name="Shim S."/>
            <person name="Yoon M.Y."/>
            <person name="Jang Y.E."/>
            <person name="Han K.S."/>
            <person name="Taeprayoon P."/>
            <person name="Yoon N."/>
            <person name="Somta P."/>
            <person name="Tanya P."/>
            <person name="Kim K.S."/>
            <person name="Gwag J.G."/>
            <person name="Moon J.K."/>
            <person name="Lee Y.H."/>
            <person name="Park B.S."/>
            <person name="Bombarely A."/>
            <person name="Doyle J.J."/>
            <person name="Jackson S.A."/>
            <person name="Schafleitner R."/>
            <person name="Srinives P."/>
            <person name="Varshney R.K."/>
            <person name="Lee S.H."/>
        </authorList>
    </citation>
    <scope>NUCLEOTIDE SEQUENCE [LARGE SCALE GENOMIC DNA]</scope>
    <source>
        <strain evidence="1">cv. VC1973A</strain>
    </source>
</reference>
<organism evidence="1 2">
    <name type="scientific">Vigna radiata var. radiata</name>
    <name type="common">Mung bean</name>
    <name type="synonym">Phaseolus aureus</name>
    <dbReference type="NCBI Taxonomy" id="3916"/>
    <lineage>
        <taxon>Eukaryota</taxon>
        <taxon>Viridiplantae</taxon>
        <taxon>Streptophyta</taxon>
        <taxon>Embryophyta</taxon>
        <taxon>Tracheophyta</taxon>
        <taxon>Spermatophyta</taxon>
        <taxon>Magnoliopsida</taxon>
        <taxon>eudicotyledons</taxon>
        <taxon>Gunneridae</taxon>
        <taxon>Pentapetalae</taxon>
        <taxon>rosids</taxon>
        <taxon>fabids</taxon>
        <taxon>Fabales</taxon>
        <taxon>Fabaceae</taxon>
        <taxon>Papilionoideae</taxon>
        <taxon>50 kb inversion clade</taxon>
        <taxon>NPAAA clade</taxon>
        <taxon>indigoferoid/millettioid clade</taxon>
        <taxon>Phaseoleae</taxon>
        <taxon>Vigna</taxon>
    </lineage>
</organism>
<protein>
    <submittedName>
        <fullName evidence="2">Protein PLANT CADMIUM RESISTANCE 7</fullName>
    </submittedName>
</protein>
<dbReference type="AlphaFoldDB" id="A0A1S3TKH0"/>
<dbReference type="STRING" id="3916.A0A1S3TKH0"/>
<dbReference type="InterPro" id="IPR006461">
    <property type="entry name" value="PLAC_motif_containing"/>
</dbReference>
<name>A0A1S3TKH0_VIGRR</name>
<proteinExistence type="predicted"/>
<dbReference type="GeneID" id="106756366"/>
<dbReference type="PANTHER" id="PTHR15907">
    <property type="entry name" value="DUF614 FAMILY PROTEIN-RELATED"/>
    <property type="match status" value="1"/>
</dbReference>
<dbReference type="KEGG" id="vra:106756366"/>
<accession>A0A1S3TKH0</accession>
<dbReference type="Proteomes" id="UP000087766">
    <property type="component" value="Chromosome 1"/>
</dbReference>